<protein>
    <recommendedName>
        <fullName evidence="10">Cytochrome P450</fullName>
    </recommendedName>
</protein>
<dbReference type="GO" id="GO:0004497">
    <property type="term" value="F:monooxygenase activity"/>
    <property type="evidence" value="ECO:0007669"/>
    <property type="project" value="UniProtKB-KW"/>
</dbReference>
<dbReference type="PANTHER" id="PTHR24305:SF96">
    <property type="entry name" value="CYTOCHROME P450 MONOOXYGENASE STCB-RELATED"/>
    <property type="match status" value="1"/>
</dbReference>
<dbReference type="Proteomes" id="UP000799537">
    <property type="component" value="Unassembled WGS sequence"/>
</dbReference>
<accession>A0A6A6CDL5</accession>
<evidence type="ECO:0000256" key="3">
    <source>
        <dbReference type="ARBA" id="ARBA00022723"/>
    </source>
</evidence>
<dbReference type="GO" id="GO:0016705">
    <property type="term" value="F:oxidoreductase activity, acting on paired donors, with incorporation or reduction of molecular oxygen"/>
    <property type="evidence" value="ECO:0007669"/>
    <property type="project" value="InterPro"/>
</dbReference>
<dbReference type="GeneID" id="54570567"/>
<dbReference type="RefSeq" id="XP_033666206.1">
    <property type="nucleotide sequence ID" value="XM_033817295.1"/>
</dbReference>
<evidence type="ECO:0000256" key="1">
    <source>
        <dbReference type="ARBA" id="ARBA00001971"/>
    </source>
</evidence>
<keyword evidence="4 7" id="KW-0560">Oxidoreductase</keyword>
<evidence type="ECO:0000256" key="5">
    <source>
        <dbReference type="ARBA" id="ARBA00023004"/>
    </source>
</evidence>
<keyword evidence="6 7" id="KW-0349">Heme</keyword>
<comment type="similarity">
    <text evidence="2 7">Belongs to the cytochrome P450 family.</text>
</comment>
<dbReference type="Gene3D" id="1.10.630.10">
    <property type="entry name" value="Cytochrome P450"/>
    <property type="match status" value="1"/>
</dbReference>
<dbReference type="InterPro" id="IPR001128">
    <property type="entry name" value="Cyt_P450"/>
</dbReference>
<dbReference type="AlphaFoldDB" id="A0A6A6CDL5"/>
<dbReference type="Pfam" id="PF00067">
    <property type="entry name" value="p450"/>
    <property type="match status" value="1"/>
</dbReference>
<keyword evidence="3 6" id="KW-0479">Metal-binding</keyword>
<dbReference type="GO" id="GO:0005506">
    <property type="term" value="F:iron ion binding"/>
    <property type="evidence" value="ECO:0007669"/>
    <property type="project" value="InterPro"/>
</dbReference>
<dbReference type="EMBL" id="ML993600">
    <property type="protein sequence ID" value="KAF2165317.1"/>
    <property type="molecule type" value="Genomic_DNA"/>
</dbReference>
<evidence type="ECO:0008006" key="10">
    <source>
        <dbReference type="Google" id="ProtNLM"/>
    </source>
</evidence>
<dbReference type="PANTHER" id="PTHR24305">
    <property type="entry name" value="CYTOCHROME P450"/>
    <property type="match status" value="1"/>
</dbReference>
<dbReference type="InterPro" id="IPR017972">
    <property type="entry name" value="Cyt_P450_CS"/>
</dbReference>
<evidence type="ECO:0000313" key="9">
    <source>
        <dbReference type="Proteomes" id="UP000799537"/>
    </source>
</evidence>
<dbReference type="InterPro" id="IPR002401">
    <property type="entry name" value="Cyt_P450_E_grp-I"/>
</dbReference>
<dbReference type="OrthoDB" id="1470350at2759"/>
<gene>
    <name evidence="8" type="ORF">M409DRAFT_67187</name>
</gene>
<keyword evidence="9" id="KW-1185">Reference proteome</keyword>
<name>A0A6A6CDL5_ZASCE</name>
<evidence type="ECO:0000256" key="7">
    <source>
        <dbReference type="RuleBase" id="RU000461"/>
    </source>
</evidence>
<feature type="binding site" description="axial binding residue" evidence="6">
    <location>
        <position position="433"/>
    </location>
    <ligand>
        <name>heme</name>
        <dbReference type="ChEBI" id="CHEBI:30413"/>
    </ligand>
    <ligandPart>
        <name>Fe</name>
        <dbReference type="ChEBI" id="CHEBI:18248"/>
    </ligandPart>
</feature>
<evidence type="ECO:0000256" key="6">
    <source>
        <dbReference type="PIRSR" id="PIRSR602401-1"/>
    </source>
</evidence>
<evidence type="ECO:0000313" key="8">
    <source>
        <dbReference type="EMBL" id="KAF2165317.1"/>
    </source>
</evidence>
<evidence type="ECO:0000256" key="4">
    <source>
        <dbReference type="ARBA" id="ARBA00023002"/>
    </source>
</evidence>
<evidence type="ECO:0000256" key="2">
    <source>
        <dbReference type="ARBA" id="ARBA00010617"/>
    </source>
</evidence>
<dbReference type="CDD" id="cd11059">
    <property type="entry name" value="CYP_fungal"/>
    <property type="match status" value="1"/>
</dbReference>
<dbReference type="PROSITE" id="PS00086">
    <property type="entry name" value="CYTOCHROME_P450"/>
    <property type="match status" value="1"/>
</dbReference>
<keyword evidence="5 6" id="KW-0408">Iron</keyword>
<proteinExistence type="inferred from homology"/>
<reference evidence="8" key="1">
    <citation type="journal article" date="2020" name="Stud. Mycol.">
        <title>101 Dothideomycetes genomes: a test case for predicting lifestyles and emergence of pathogens.</title>
        <authorList>
            <person name="Haridas S."/>
            <person name="Albert R."/>
            <person name="Binder M."/>
            <person name="Bloem J."/>
            <person name="Labutti K."/>
            <person name="Salamov A."/>
            <person name="Andreopoulos B."/>
            <person name="Baker S."/>
            <person name="Barry K."/>
            <person name="Bills G."/>
            <person name="Bluhm B."/>
            <person name="Cannon C."/>
            <person name="Castanera R."/>
            <person name="Culley D."/>
            <person name="Daum C."/>
            <person name="Ezra D."/>
            <person name="Gonzalez J."/>
            <person name="Henrissat B."/>
            <person name="Kuo A."/>
            <person name="Liang C."/>
            <person name="Lipzen A."/>
            <person name="Lutzoni F."/>
            <person name="Magnuson J."/>
            <person name="Mondo S."/>
            <person name="Nolan M."/>
            <person name="Ohm R."/>
            <person name="Pangilinan J."/>
            <person name="Park H.-J."/>
            <person name="Ramirez L."/>
            <person name="Alfaro M."/>
            <person name="Sun H."/>
            <person name="Tritt A."/>
            <person name="Yoshinaga Y."/>
            <person name="Zwiers L.-H."/>
            <person name="Turgeon B."/>
            <person name="Goodwin S."/>
            <person name="Spatafora J."/>
            <person name="Crous P."/>
            <person name="Grigoriev I."/>
        </authorList>
    </citation>
    <scope>NUCLEOTIDE SEQUENCE</scope>
    <source>
        <strain evidence="8">ATCC 36951</strain>
    </source>
</reference>
<dbReference type="PRINTS" id="PR00385">
    <property type="entry name" value="P450"/>
</dbReference>
<dbReference type="SUPFAM" id="SSF48264">
    <property type="entry name" value="Cytochrome P450"/>
    <property type="match status" value="1"/>
</dbReference>
<sequence length="488" mass="54265">MLLSYTTAFVFLGVIVAISIVKTLLPTLHNPLNALPGPWHTKLTNLRLKLAVLTGRRIHYIHSLHTKYGPYVRISPTEIAVNDPAGNKHIHGVGSNFEKSAWYNDFTVMDRPTLFTMQERRSHAARRKLFARGFSRSNLKTNWEGVIKEKVELVVRKVQEEAGRQGGKVDLLKWFTLMASDVSSHLMFGESFHTLEQGEVNEFIRVMTLALKGNGIGAELPLVRAVGKWLPFKAVRELWQTNEILDEYARVAVRNMKAAGGGKNIFANMLAESEKGEEGALDDRDVEIEATALFIAGTDTTAVSLTYLIWAVLRKPDLRIQLENEVSTLPEVYTDADTEKLPFLSAVIEETMRLYGAAPGMLPRIVPPGGVDMGGFYIPQGMTVTTHAYSAHRDPEVFPDPLEFNPRRWLGDEAAVASMKAALSGFGSGARSCLGIHLAYTELRLAAAEFFRRCQGSRLAESATPESMEFENFFLIAPRSDRCEIVVA</sequence>
<dbReference type="InterPro" id="IPR036396">
    <property type="entry name" value="Cyt_P450_sf"/>
</dbReference>
<keyword evidence="7" id="KW-0503">Monooxygenase</keyword>
<dbReference type="GO" id="GO:0020037">
    <property type="term" value="F:heme binding"/>
    <property type="evidence" value="ECO:0007669"/>
    <property type="project" value="InterPro"/>
</dbReference>
<dbReference type="InterPro" id="IPR050121">
    <property type="entry name" value="Cytochrome_P450_monoxygenase"/>
</dbReference>
<organism evidence="8 9">
    <name type="scientific">Zasmidium cellare ATCC 36951</name>
    <dbReference type="NCBI Taxonomy" id="1080233"/>
    <lineage>
        <taxon>Eukaryota</taxon>
        <taxon>Fungi</taxon>
        <taxon>Dikarya</taxon>
        <taxon>Ascomycota</taxon>
        <taxon>Pezizomycotina</taxon>
        <taxon>Dothideomycetes</taxon>
        <taxon>Dothideomycetidae</taxon>
        <taxon>Mycosphaerellales</taxon>
        <taxon>Mycosphaerellaceae</taxon>
        <taxon>Zasmidium</taxon>
    </lineage>
</organism>
<dbReference type="PRINTS" id="PR00463">
    <property type="entry name" value="EP450I"/>
</dbReference>
<comment type="cofactor">
    <cofactor evidence="1 6">
        <name>heme</name>
        <dbReference type="ChEBI" id="CHEBI:30413"/>
    </cofactor>
</comment>